<evidence type="ECO:0000313" key="2">
    <source>
        <dbReference type="EMBL" id="OES25644.1"/>
    </source>
</evidence>
<feature type="transmembrane region" description="Helical" evidence="1">
    <location>
        <begin position="31"/>
        <end position="54"/>
    </location>
</feature>
<keyword evidence="1" id="KW-1133">Transmembrane helix</keyword>
<keyword evidence="1" id="KW-0472">Membrane</keyword>
<comment type="caution">
    <text evidence="2">The sequence shown here is derived from an EMBL/GenBank/DDBJ whole genome shotgun (WGS) entry which is preliminary data.</text>
</comment>
<protein>
    <submittedName>
        <fullName evidence="2">Uncharacterized protein</fullName>
    </submittedName>
</protein>
<evidence type="ECO:0000256" key="1">
    <source>
        <dbReference type="SAM" id="Phobius"/>
    </source>
</evidence>
<sequence length="91" mass="10042">MDLQNQKIAGYSILAAIFVGLFIVLSKFAGVLTVFCVFLGVAALYKLVAIAVNLTGADPNHMSTDEKLELLMRHFELTDADLLKLREKKSK</sequence>
<name>A0AB36FLG2_ALTMA</name>
<accession>A0AB36FLG2</accession>
<dbReference type="EMBL" id="MIPY01000041">
    <property type="protein sequence ID" value="OES25644.1"/>
    <property type="molecule type" value="Genomic_DNA"/>
</dbReference>
<feature type="transmembrane region" description="Helical" evidence="1">
    <location>
        <begin position="7"/>
        <end position="25"/>
    </location>
</feature>
<gene>
    <name evidence="2" type="ORF">BFV95_4326</name>
</gene>
<organism evidence="2 3">
    <name type="scientific">Alteromonas macleodii</name>
    <name type="common">Pseudoalteromonas macleodii</name>
    <dbReference type="NCBI Taxonomy" id="28108"/>
    <lineage>
        <taxon>Bacteria</taxon>
        <taxon>Pseudomonadati</taxon>
        <taxon>Pseudomonadota</taxon>
        <taxon>Gammaproteobacteria</taxon>
        <taxon>Alteromonadales</taxon>
        <taxon>Alteromonadaceae</taxon>
        <taxon>Alteromonas/Salinimonas group</taxon>
        <taxon>Alteromonas</taxon>
    </lineage>
</organism>
<keyword evidence="3" id="KW-1185">Reference proteome</keyword>
<reference evidence="2 3" key="1">
    <citation type="submission" date="2016-09" db="EMBL/GenBank/DDBJ databases">
        <title>Draft Genome Sequence of four Alteromonas macleodii strains isolated from copper coupons and grown long-term at elevated copper levels.</title>
        <authorList>
            <person name="Cusick K."/>
            <person name="Dale J."/>
            <person name="Little B."/>
            <person name="Biffinger J."/>
        </authorList>
    </citation>
    <scope>NUCLEOTIDE SEQUENCE [LARGE SCALE GENOMIC DNA]</scope>
    <source>
        <strain evidence="2 3">KCP01</strain>
    </source>
</reference>
<dbReference type="AlphaFoldDB" id="A0AB36FLG2"/>
<dbReference type="Proteomes" id="UP000095392">
    <property type="component" value="Unassembled WGS sequence"/>
</dbReference>
<proteinExistence type="predicted"/>
<dbReference type="RefSeq" id="WP_069945518.1">
    <property type="nucleotide sequence ID" value="NZ_MIPW01000073.1"/>
</dbReference>
<keyword evidence="1" id="KW-0812">Transmembrane</keyword>
<evidence type="ECO:0000313" key="3">
    <source>
        <dbReference type="Proteomes" id="UP000095392"/>
    </source>
</evidence>